<evidence type="ECO:0000256" key="1">
    <source>
        <dbReference type="ARBA" id="ARBA00001947"/>
    </source>
</evidence>
<dbReference type="InterPro" id="IPR050129">
    <property type="entry name" value="Zn_alcohol_dh"/>
</dbReference>
<dbReference type="PROSITE" id="PS00059">
    <property type="entry name" value="ADH_ZINC"/>
    <property type="match status" value="1"/>
</dbReference>
<dbReference type="SUPFAM" id="SSF51735">
    <property type="entry name" value="NAD(P)-binding Rossmann-fold domains"/>
    <property type="match status" value="1"/>
</dbReference>
<organism evidence="8 9">
    <name type="scientific">Thermomonospora umbrina</name>
    <dbReference type="NCBI Taxonomy" id="111806"/>
    <lineage>
        <taxon>Bacteria</taxon>
        <taxon>Bacillati</taxon>
        <taxon>Actinomycetota</taxon>
        <taxon>Actinomycetes</taxon>
        <taxon>Streptosporangiales</taxon>
        <taxon>Thermomonosporaceae</taxon>
        <taxon>Thermomonospora</taxon>
    </lineage>
</organism>
<dbReference type="InterPro" id="IPR013154">
    <property type="entry name" value="ADH-like_N"/>
</dbReference>
<feature type="domain" description="Alcohol dehydrogenase-like C-terminal" evidence="6">
    <location>
        <begin position="189"/>
        <end position="325"/>
    </location>
</feature>
<evidence type="ECO:0000259" key="7">
    <source>
        <dbReference type="Pfam" id="PF08240"/>
    </source>
</evidence>
<evidence type="ECO:0000256" key="5">
    <source>
        <dbReference type="RuleBase" id="RU361277"/>
    </source>
</evidence>
<dbReference type="OrthoDB" id="3567264at2"/>
<evidence type="ECO:0000259" key="6">
    <source>
        <dbReference type="Pfam" id="PF00107"/>
    </source>
</evidence>
<dbReference type="AlphaFoldDB" id="A0A3D9SNX6"/>
<evidence type="ECO:0000256" key="3">
    <source>
        <dbReference type="ARBA" id="ARBA00022833"/>
    </source>
</evidence>
<dbReference type="InterPro" id="IPR002328">
    <property type="entry name" value="ADH_Zn_CS"/>
</dbReference>
<dbReference type="EMBL" id="QTTT01000001">
    <property type="protein sequence ID" value="REE95663.1"/>
    <property type="molecule type" value="Genomic_DNA"/>
</dbReference>
<dbReference type="GO" id="GO:0016491">
    <property type="term" value="F:oxidoreductase activity"/>
    <property type="evidence" value="ECO:0007669"/>
    <property type="project" value="UniProtKB-KW"/>
</dbReference>
<dbReference type="PANTHER" id="PTHR43401:SF2">
    <property type="entry name" value="L-THREONINE 3-DEHYDROGENASE"/>
    <property type="match status" value="1"/>
</dbReference>
<dbReference type="SUPFAM" id="SSF50129">
    <property type="entry name" value="GroES-like"/>
    <property type="match status" value="1"/>
</dbReference>
<keyword evidence="2 5" id="KW-0479">Metal-binding</keyword>
<dbReference type="GO" id="GO:0008270">
    <property type="term" value="F:zinc ion binding"/>
    <property type="evidence" value="ECO:0007669"/>
    <property type="project" value="InterPro"/>
</dbReference>
<evidence type="ECO:0000313" key="9">
    <source>
        <dbReference type="Proteomes" id="UP000256661"/>
    </source>
</evidence>
<protein>
    <submittedName>
        <fullName evidence="8">Propanol-preferring alcohol dehydrogenase</fullName>
    </submittedName>
</protein>
<sequence length="371" mass="39611">MNLMLAARAYEGSDELRLEKLPVPEPGPQDVVIKVASAGLAPGMMRLKARGAFKHLPTTPGHEVAGTVTAVGDEADATLLGRLVRFDSVLSCRECRYCRTDREQMCAESAMIGHAAFGTGSLELYARYHDGGLAEYVRVPSWLVDVLPDGVSADVGAKVHDFGNAVRALRNAEVPEGGTLVITAATGTMGTASIKLAPFYGAGRLILVGRSAERLEALRPLAGDLPVETVALDDLDDGWESDGGLTRRLRELVPAGPDAVVDYLPQGPGTGQAMGSMATGATLVHMGGNGTPLPFDVRTMMHRCWRFVGTRSCTRGDTNAVLDLLGSGRLRVDELITHRFALTDVNDALAAMEDRTEPMWMTVVRPEGEES</sequence>
<reference evidence="8 9" key="1">
    <citation type="submission" date="2018-08" db="EMBL/GenBank/DDBJ databases">
        <title>Sequencing the genomes of 1000 actinobacteria strains.</title>
        <authorList>
            <person name="Klenk H.-P."/>
        </authorList>
    </citation>
    <scope>NUCLEOTIDE SEQUENCE [LARGE SCALE GENOMIC DNA]</scope>
    <source>
        <strain evidence="8 9">DSM 43927</strain>
    </source>
</reference>
<accession>A0A3D9SNX6</accession>
<comment type="caution">
    <text evidence="8">The sequence shown here is derived from an EMBL/GenBank/DDBJ whole genome shotgun (WGS) entry which is preliminary data.</text>
</comment>
<keyword evidence="4" id="KW-0560">Oxidoreductase</keyword>
<evidence type="ECO:0000313" key="8">
    <source>
        <dbReference type="EMBL" id="REE95663.1"/>
    </source>
</evidence>
<dbReference type="Pfam" id="PF00107">
    <property type="entry name" value="ADH_zinc_N"/>
    <property type="match status" value="1"/>
</dbReference>
<keyword evidence="9" id="KW-1185">Reference proteome</keyword>
<feature type="domain" description="Alcohol dehydrogenase-like N-terminal" evidence="7">
    <location>
        <begin position="27"/>
        <end position="144"/>
    </location>
</feature>
<dbReference type="RefSeq" id="WP_116021425.1">
    <property type="nucleotide sequence ID" value="NZ_QTTT01000001.1"/>
</dbReference>
<dbReference type="Proteomes" id="UP000256661">
    <property type="component" value="Unassembled WGS sequence"/>
</dbReference>
<name>A0A3D9SNX6_9ACTN</name>
<evidence type="ECO:0000256" key="4">
    <source>
        <dbReference type="ARBA" id="ARBA00023002"/>
    </source>
</evidence>
<dbReference type="Pfam" id="PF08240">
    <property type="entry name" value="ADH_N"/>
    <property type="match status" value="1"/>
</dbReference>
<dbReference type="InterPro" id="IPR013149">
    <property type="entry name" value="ADH-like_C"/>
</dbReference>
<dbReference type="InterPro" id="IPR011032">
    <property type="entry name" value="GroES-like_sf"/>
</dbReference>
<comment type="cofactor">
    <cofactor evidence="1 5">
        <name>Zn(2+)</name>
        <dbReference type="ChEBI" id="CHEBI:29105"/>
    </cofactor>
</comment>
<dbReference type="Gene3D" id="3.90.180.10">
    <property type="entry name" value="Medium-chain alcohol dehydrogenases, catalytic domain"/>
    <property type="match status" value="1"/>
</dbReference>
<dbReference type="PANTHER" id="PTHR43401">
    <property type="entry name" value="L-THREONINE 3-DEHYDROGENASE"/>
    <property type="match status" value="1"/>
</dbReference>
<dbReference type="Gene3D" id="3.40.50.720">
    <property type="entry name" value="NAD(P)-binding Rossmann-like Domain"/>
    <property type="match status" value="1"/>
</dbReference>
<keyword evidence="3 5" id="KW-0862">Zinc</keyword>
<dbReference type="InterPro" id="IPR036291">
    <property type="entry name" value="NAD(P)-bd_dom_sf"/>
</dbReference>
<proteinExistence type="inferred from homology"/>
<gene>
    <name evidence="8" type="ORF">DFJ69_1072</name>
</gene>
<evidence type="ECO:0000256" key="2">
    <source>
        <dbReference type="ARBA" id="ARBA00022723"/>
    </source>
</evidence>
<comment type="similarity">
    <text evidence="5">Belongs to the zinc-containing alcohol dehydrogenase family.</text>
</comment>